<dbReference type="Proteomes" id="UP000799537">
    <property type="component" value="Unassembled WGS sequence"/>
</dbReference>
<dbReference type="RefSeq" id="XP_033659204.1">
    <property type="nucleotide sequence ID" value="XM_033814874.1"/>
</dbReference>
<name>A0A6A6BUE3_ZASCE</name>
<gene>
    <name evidence="1" type="ORF">M409DRAFT_61769</name>
</gene>
<evidence type="ECO:0000313" key="1">
    <source>
        <dbReference type="EMBL" id="KAF2158315.1"/>
    </source>
</evidence>
<protein>
    <submittedName>
        <fullName evidence="1">Uncharacterized protein</fullName>
    </submittedName>
</protein>
<accession>A0A6A6BUE3</accession>
<dbReference type="EMBL" id="ML993700">
    <property type="protein sequence ID" value="KAF2158315.1"/>
    <property type="molecule type" value="Genomic_DNA"/>
</dbReference>
<organism evidence="1 2">
    <name type="scientific">Zasmidium cellare ATCC 36951</name>
    <dbReference type="NCBI Taxonomy" id="1080233"/>
    <lineage>
        <taxon>Eukaryota</taxon>
        <taxon>Fungi</taxon>
        <taxon>Dikarya</taxon>
        <taxon>Ascomycota</taxon>
        <taxon>Pezizomycotina</taxon>
        <taxon>Dothideomycetes</taxon>
        <taxon>Dothideomycetidae</taxon>
        <taxon>Mycosphaerellales</taxon>
        <taxon>Mycosphaerellaceae</taxon>
        <taxon>Zasmidium</taxon>
    </lineage>
</organism>
<reference evidence="1" key="1">
    <citation type="journal article" date="2020" name="Stud. Mycol.">
        <title>101 Dothideomycetes genomes: a test case for predicting lifestyles and emergence of pathogens.</title>
        <authorList>
            <person name="Haridas S."/>
            <person name="Albert R."/>
            <person name="Binder M."/>
            <person name="Bloem J."/>
            <person name="Labutti K."/>
            <person name="Salamov A."/>
            <person name="Andreopoulos B."/>
            <person name="Baker S."/>
            <person name="Barry K."/>
            <person name="Bills G."/>
            <person name="Bluhm B."/>
            <person name="Cannon C."/>
            <person name="Castanera R."/>
            <person name="Culley D."/>
            <person name="Daum C."/>
            <person name="Ezra D."/>
            <person name="Gonzalez J."/>
            <person name="Henrissat B."/>
            <person name="Kuo A."/>
            <person name="Liang C."/>
            <person name="Lipzen A."/>
            <person name="Lutzoni F."/>
            <person name="Magnuson J."/>
            <person name="Mondo S."/>
            <person name="Nolan M."/>
            <person name="Ohm R."/>
            <person name="Pangilinan J."/>
            <person name="Park H.-J."/>
            <person name="Ramirez L."/>
            <person name="Alfaro M."/>
            <person name="Sun H."/>
            <person name="Tritt A."/>
            <person name="Yoshinaga Y."/>
            <person name="Zwiers L.-H."/>
            <person name="Turgeon B."/>
            <person name="Goodwin S."/>
            <person name="Spatafora J."/>
            <person name="Crous P."/>
            <person name="Grigoriev I."/>
        </authorList>
    </citation>
    <scope>NUCLEOTIDE SEQUENCE</scope>
    <source>
        <strain evidence="1">ATCC 36951</strain>
    </source>
</reference>
<sequence length="139" mass="16002">MSRRYPRYDEADWVLVLQDLAFYLKHETCWQDIDPTQVQPVYASYPMSKSQRLTWNRVAMDLMHCAPTTFVSTAMKKRKLLARQIATNCPTDEDNDTKPAYLIEEATTMTAGADDESLFADLFNALIQYPPYYGMDSPA</sequence>
<evidence type="ECO:0000313" key="2">
    <source>
        <dbReference type="Proteomes" id="UP000799537"/>
    </source>
</evidence>
<dbReference type="GeneID" id="54568146"/>
<dbReference type="AlphaFoldDB" id="A0A6A6BUE3"/>
<proteinExistence type="predicted"/>
<keyword evidence="2" id="KW-1185">Reference proteome</keyword>